<comment type="caution">
    <text evidence="1">The sequence shown here is derived from an EMBL/GenBank/DDBJ whole genome shotgun (WGS) entry which is preliminary data.</text>
</comment>
<protein>
    <submittedName>
        <fullName evidence="1">YbjN domain-containing protein</fullName>
    </submittedName>
</protein>
<gene>
    <name evidence="1" type="ORF">QB898_00765</name>
</gene>
<sequence length="153" mass="17528">MTDHLPEGKLPDSIASIIEDMPLVISKISAGQLMNLAREEGYSCSLDEDGDLLWKMDGYTTYLFISKSGRIITFQTGFQCGDEDEAALLQRINQWHRGIRFARTYYEKRPENADLLKLELDIDLTGGVTKERLIDFLITCRDMFGKWRAEVLD</sequence>
<dbReference type="AlphaFoldDB" id="A0AAW6RDM9"/>
<reference evidence="1 2" key="1">
    <citation type="submission" date="2023-04" db="EMBL/GenBank/DDBJ databases">
        <title>Ottowia paracancer sp. nov., isolated from human stomach.</title>
        <authorList>
            <person name="Song Y."/>
        </authorList>
    </citation>
    <scope>NUCLEOTIDE SEQUENCE [LARGE SCALE GENOMIC DNA]</scope>
    <source>
        <strain evidence="1 2">10c7w1</strain>
    </source>
</reference>
<dbReference type="RefSeq" id="WP_050716015.1">
    <property type="nucleotide sequence ID" value="NZ_JARVII010000001.1"/>
</dbReference>
<evidence type="ECO:0000313" key="2">
    <source>
        <dbReference type="Proteomes" id="UP001237156"/>
    </source>
</evidence>
<proteinExistence type="predicted"/>
<dbReference type="EMBL" id="JARVII010000001">
    <property type="protein sequence ID" value="MDG9698265.1"/>
    <property type="molecule type" value="Genomic_DNA"/>
</dbReference>
<dbReference type="InterPro" id="IPR019660">
    <property type="entry name" value="Put_sensory_transdc_reg_YbjN"/>
</dbReference>
<dbReference type="Pfam" id="PF10722">
    <property type="entry name" value="YbjN"/>
    <property type="match status" value="1"/>
</dbReference>
<name>A0AAW6RDM9_9BURK</name>
<dbReference type="Proteomes" id="UP001237156">
    <property type="component" value="Unassembled WGS sequence"/>
</dbReference>
<evidence type="ECO:0000313" key="1">
    <source>
        <dbReference type="EMBL" id="MDG9698265.1"/>
    </source>
</evidence>
<organism evidence="1 2">
    <name type="scientific">Ottowia cancrivicina</name>
    <dbReference type="NCBI Taxonomy" id="3040346"/>
    <lineage>
        <taxon>Bacteria</taxon>
        <taxon>Pseudomonadati</taxon>
        <taxon>Pseudomonadota</taxon>
        <taxon>Betaproteobacteria</taxon>
        <taxon>Burkholderiales</taxon>
        <taxon>Comamonadaceae</taxon>
        <taxon>Ottowia</taxon>
    </lineage>
</organism>
<keyword evidence="2" id="KW-1185">Reference proteome</keyword>
<accession>A0AAW6RDM9</accession>